<reference evidence="2 3" key="1">
    <citation type="journal article" date="2021" name="Plant Biotechnol. J.">
        <title>Multi-omics assisted identification of the key and species-specific regulatory components of drought-tolerant mechanisms in Gossypium stocksii.</title>
        <authorList>
            <person name="Yu D."/>
            <person name="Ke L."/>
            <person name="Zhang D."/>
            <person name="Wu Y."/>
            <person name="Sun Y."/>
            <person name="Mei J."/>
            <person name="Sun J."/>
            <person name="Sun Y."/>
        </authorList>
    </citation>
    <scope>NUCLEOTIDE SEQUENCE [LARGE SCALE GENOMIC DNA]</scope>
    <source>
        <strain evidence="3">cv. E1</strain>
        <tissue evidence="2">Leaf</tissue>
    </source>
</reference>
<proteinExistence type="predicted"/>
<keyword evidence="3" id="KW-1185">Reference proteome</keyword>
<evidence type="ECO:0000313" key="2">
    <source>
        <dbReference type="EMBL" id="KAH1091668.1"/>
    </source>
</evidence>
<accession>A0A9D3VS42</accession>
<dbReference type="EMBL" id="JAIQCV010000006">
    <property type="protein sequence ID" value="KAH1091668.1"/>
    <property type="molecule type" value="Genomic_DNA"/>
</dbReference>
<dbReference type="AlphaFoldDB" id="A0A9D3VS42"/>
<feature type="region of interest" description="Disordered" evidence="1">
    <location>
        <begin position="1"/>
        <end position="30"/>
    </location>
</feature>
<sequence length="77" mass="8710">MENWLVSHPLQMMREKSRTSGTTTTSGGRKRDSLKYLENIWGIAFVNYPSSIMSLKIPERGVKIRMGSIQPSQLILG</sequence>
<dbReference type="Proteomes" id="UP000828251">
    <property type="component" value="Unassembled WGS sequence"/>
</dbReference>
<comment type="caution">
    <text evidence="2">The sequence shown here is derived from an EMBL/GenBank/DDBJ whole genome shotgun (WGS) entry which is preliminary data.</text>
</comment>
<protein>
    <submittedName>
        <fullName evidence="2">Uncharacterized protein</fullName>
    </submittedName>
</protein>
<gene>
    <name evidence="2" type="ORF">J1N35_018925</name>
</gene>
<evidence type="ECO:0000313" key="3">
    <source>
        <dbReference type="Proteomes" id="UP000828251"/>
    </source>
</evidence>
<evidence type="ECO:0000256" key="1">
    <source>
        <dbReference type="SAM" id="MobiDB-lite"/>
    </source>
</evidence>
<name>A0A9D3VS42_9ROSI</name>
<organism evidence="2 3">
    <name type="scientific">Gossypium stocksii</name>
    <dbReference type="NCBI Taxonomy" id="47602"/>
    <lineage>
        <taxon>Eukaryota</taxon>
        <taxon>Viridiplantae</taxon>
        <taxon>Streptophyta</taxon>
        <taxon>Embryophyta</taxon>
        <taxon>Tracheophyta</taxon>
        <taxon>Spermatophyta</taxon>
        <taxon>Magnoliopsida</taxon>
        <taxon>eudicotyledons</taxon>
        <taxon>Gunneridae</taxon>
        <taxon>Pentapetalae</taxon>
        <taxon>rosids</taxon>
        <taxon>malvids</taxon>
        <taxon>Malvales</taxon>
        <taxon>Malvaceae</taxon>
        <taxon>Malvoideae</taxon>
        <taxon>Gossypium</taxon>
    </lineage>
</organism>